<organism evidence="1 2">
    <name type="scientific">Thalassotalea loyana</name>
    <dbReference type="NCBI Taxonomy" id="280483"/>
    <lineage>
        <taxon>Bacteria</taxon>
        <taxon>Pseudomonadati</taxon>
        <taxon>Pseudomonadota</taxon>
        <taxon>Gammaproteobacteria</taxon>
        <taxon>Alteromonadales</taxon>
        <taxon>Colwelliaceae</taxon>
        <taxon>Thalassotalea</taxon>
    </lineage>
</organism>
<dbReference type="PANTHER" id="PTHR34070">
    <property type="entry name" value="ARMADILLO-TYPE FOLD"/>
    <property type="match status" value="1"/>
</dbReference>
<dbReference type="InterPro" id="IPR014825">
    <property type="entry name" value="DNA_alkylation"/>
</dbReference>
<evidence type="ECO:0008006" key="3">
    <source>
        <dbReference type="Google" id="ProtNLM"/>
    </source>
</evidence>
<accession>A0ABQ6HA98</accession>
<sequence length="227" mass="26670">MHPWTKSTQQALQLIGNDGDAKQMQAYMRGQFSFFGIKSTARRDAVKLLFTKEQRPTIGELSNVVNELWALPEREYQMVAIDLLIKNKRQLTDDMLPDIERWITQKSWWDTVDMLATHIIGQLYQSSPDMTLQYIEKWQNANNIWLRRTTILYQLKFKAKTDEIKLFSIIKKNQHDTEFFIQKAIGWALREYSKTNSQTVIDFIASNNITGLAKREGLKWILKHEGQ</sequence>
<dbReference type="InterPro" id="IPR016024">
    <property type="entry name" value="ARM-type_fold"/>
</dbReference>
<dbReference type="Proteomes" id="UP001157134">
    <property type="component" value="Unassembled WGS sequence"/>
</dbReference>
<proteinExistence type="predicted"/>
<dbReference type="EMBL" id="BSSV01000001">
    <property type="protein sequence ID" value="GLX84444.1"/>
    <property type="molecule type" value="Genomic_DNA"/>
</dbReference>
<evidence type="ECO:0000313" key="2">
    <source>
        <dbReference type="Proteomes" id="UP001157134"/>
    </source>
</evidence>
<protein>
    <recommendedName>
        <fullName evidence="3">DNA alkylation repair protein</fullName>
    </recommendedName>
</protein>
<dbReference type="Gene3D" id="1.20.1660.10">
    <property type="entry name" value="Hypothetical protein (EF3068)"/>
    <property type="match status" value="1"/>
</dbReference>
<dbReference type="Pfam" id="PF08713">
    <property type="entry name" value="DNA_alkylation"/>
    <property type="match status" value="1"/>
</dbReference>
<name>A0ABQ6HA98_9GAMM</name>
<gene>
    <name evidence="1" type="ORF">tloyanaT_06960</name>
</gene>
<dbReference type="SUPFAM" id="SSF48371">
    <property type="entry name" value="ARM repeat"/>
    <property type="match status" value="1"/>
</dbReference>
<reference evidence="1 2" key="1">
    <citation type="submission" date="2023-03" db="EMBL/GenBank/DDBJ databases">
        <title>Thalassotalea loyana LMG 22536T draft genome sequence.</title>
        <authorList>
            <person name="Sawabe T."/>
        </authorList>
    </citation>
    <scope>NUCLEOTIDE SEQUENCE [LARGE SCALE GENOMIC DNA]</scope>
    <source>
        <strain evidence="1 2">LMG 22536</strain>
    </source>
</reference>
<evidence type="ECO:0000313" key="1">
    <source>
        <dbReference type="EMBL" id="GLX84444.1"/>
    </source>
</evidence>
<dbReference type="PANTHER" id="PTHR34070:SF1">
    <property type="entry name" value="DNA ALKYLATION REPAIR PROTEIN"/>
    <property type="match status" value="1"/>
</dbReference>
<comment type="caution">
    <text evidence="1">The sequence shown here is derived from an EMBL/GenBank/DDBJ whole genome shotgun (WGS) entry which is preliminary data.</text>
</comment>
<dbReference type="CDD" id="cd07064">
    <property type="entry name" value="AlkD_like_1"/>
    <property type="match status" value="1"/>
</dbReference>
<dbReference type="RefSeq" id="WP_284296029.1">
    <property type="nucleotide sequence ID" value="NZ_BSSV01000001.1"/>
</dbReference>
<dbReference type="Gene3D" id="1.25.40.290">
    <property type="entry name" value="ARM repeat domains"/>
    <property type="match status" value="1"/>
</dbReference>
<keyword evidence="2" id="KW-1185">Reference proteome</keyword>